<comment type="caution">
    <text evidence="1">The sequence shown here is derived from an EMBL/GenBank/DDBJ whole genome shotgun (WGS) entry which is preliminary data.</text>
</comment>
<gene>
    <name evidence="1" type="ORF">SNEC2469_LOCUS6274</name>
</gene>
<name>A0A812MU96_9DINO</name>
<dbReference type="AlphaFoldDB" id="A0A812MU96"/>
<accession>A0A812MU96</accession>
<reference evidence="1" key="1">
    <citation type="submission" date="2021-02" db="EMBL/GenBank/DDBJ databases">
        <authorList>
            <person name="Dougan E. K."/>
            <person name="Rhodes N."/>
            <person name="Thang M."/>
            <person name="Chan C."/>
        </authorList>
    </citation>
    <scope>NUCLEOTIDE SEQUENCE</scope>
</reference>
<evidence type="ECO:0000313" key="2">
    <source>
        <dbReference type="Proteomes" id="UP000601435"/>
    </source>
</evidence>
<dbReference type="EMBL" id="CAJNJA010011091">
    <property type="protein sequence ID" value="CAE7266361.1"/>
    <property type="molecule type" value="Genomic_DNA"/>
</dbReference>
<sequence>MVLSLRLLVKTVRTGVGAVRWQRVPSQTASFARLEGGAIHGAAPIAPSVPFVRQERMGHTRDNFNRMLAIVVRLAGGDQNQVGLQLRTAAAAQWVRGAMSSEQACFCSKECFWSPPPPLRTTSLDILPTLP</sequence>
<keyword evidence="2" id="KW-1185">Reference proteome</keyword>
<dbReference type="Proteomes" id="UP000601435">
    <property type="component" value="Unassembled WGS sequence"/>
</dbReference>
<proteinExistence type="predicted"/>
<protein>
    <submittedName>
        <fullName evidence="1">Uncharacterized protein</fullName>
    </submittedName>
</protein>
<organism evidence="1 2">
    <name type="scientific">Symbiodinium necroappetens</name>
    <dbReference type="NCBI Taxonomy" id="1628268"/>
    <lineage>
        <taxon>Eukaryota</taxon>
        <taxon>Sar</taxon>
        <taxon>Alveolata</taxon>
        <taxon>Dinophyceae</taxon>
        <taxon>Suessiales</taxon>
        <taxon>Symbiodiniaceae</taxon>
        <taxon>Symbiodinium</taxon>
    </lineage>
</organism>
<evidence type="ECO:0000313" key="1">
    <source>
        <dbReference type="EMBL" id="CAE7266361.1"/>
    </source>
</evidence>